<dbReference type="Gene3D" id="3.60.15.10">
    <property type="entry name" value="Ribonuclease Z/Hydroxyacylglutathione hydrolase-like"/>
    <property type="match status" value="1"/>
</dbReference>
<evidence type="ECO:0000313" key="4">
    <source>
        <dbReference type="Proteomes" id="UP000246018"/>
    </source>
</evidence>
<dbReference type="PANTHER" id="PTHR30619">
    <property type="entry name" value="DNA INTERNALIZATION/COMPETENCE PROTEIN COMEC/REC2"/>
    <property type="match status" value="1"/>
</dbReference>
<gene>
    <name evidence="3" type="ORF">DDE18_20995</name>
</gene>
<protein>
    <recommendedName>
        <fullName evidence="2">Metallo-beta-lactamase domain-containing protein</fullName>
    </recommendedName>
</protein>
<feature type="domain" description="Metallo-beta-lactamase" evidence="2">
    <location>
        <begin position="60"/>
        <end position="144"/>
    </location>
</feature>
<proteinExistence type="predicted"/>
<keyword evidence="4" id="KW-1185">Reference proteome</keyword>
<dbReference type="InterPro" id="IPR036866">
    <property type="entry name" value="RibonucZ/Hydroxyglut_hydro"/>
</dbReference>
<dbReference type="InterPro" id="IPR052159">
    <property type="entry name" value="Competence_DNA_uptake"/>
</dbReference>
<evidence type="ECO:0000259" key="2">
    <source>
        <dbReference type="Pfam" id="PF00753"/>
    </source>
</evidence>
<accession>A0A2T8F597</accession>
<reference evidence="3 4" key="1">
    <citation type="submission" date="2018-04" db="EMBL/GenBank/DDBJ databases">
        <title>Genome of Nocardioides gansuensis WSJ-1.</title>
        <authorList>
            <person name="Wu S."/>
            <person name="Wang G."/>
        </authorList>
    </citation>
    <scope>NUCLEOTIDE SEQUENCE [LARGE SCALE GENOMIC DNA]</scope>
    <source>
        <strain evidence="3 4">WSJ-1</strain>
    </source>
</reference>
<dbReference type="PANTHER" id="PTHR30619:SF1">
    <property type="entry name" value="RECOMBINATION PROTEIN 2"/>
    <property type="match status" value="1"/>
</dbReference>
<dbReference type="AlphaFoldDB" id="A0A2T8F597"/>
<dbReference type="InterPro" id="IPR001279">
    <property type="entry name" value="Metallo-B-lactamas"/>
</dbReference>
<evidence type="ECO:0000313" key="3">
    <source>
        <dbReference type="EMBL" id="PVG80862.1"/>
    </source>
</evidence>
<organism evidence="3 4">
    <name type="scientific">Nocardioides gansuensis</name>
    <dbReference type="NCBI Taxonomy" id="2138300"/>
    <lineage>
        <taxon>Bacteria</taxon>
        <taxon>Bacillati</taxon>
        <taxon>Actinomycetota</taxon>
        <taxon>Actinomycetes</taxon>
        <taxon>Propionibacteriales</taxon>
        <taxon>Nocardioidaceae</taxon>
        <taxon>Nocardioides</taxon>
    </lineage>
</organism>
<evidence type="ECO:0000256" key="1">
    <source>
        <dbReference type="SAM" id="MobiDB-lite"/>
    </source>
</evidence>
<dbReference type="Proteomes" id="UP000246018">
    <property type="component" value="Unassembled WGS sequence"/>
</dbReference>
<dbReference type="OrthoDB" id="7177610at2"/>
<feature type="region of interest" description="Disordered" evidence="1">
    <location>
        <begin position="132"/>
        <end position="157"/>
    </location>
</feature>
<comment type="caution">
    <text evidence="3">The sequence shown here is derived from an EMBL/GenBank/DDBJ whole genome shotgun (WGS) entry which is preliminary data.</text>
</comment>
<sequence>MNPVLQPVESATLAPPTDGAGALVQAILEEPDALAYFLLNVGDGDTQLLLLPPDSNDGQRRLVIVDVATTRKLPDLIESLHRVQVPAATGNQPLIQRPGSPGQIRLVVATHPHFDHIGGMFELFETYNALHPGHSGESAETAGADPTAPNETSKSTPYASSACIDQFWEPGYFFPGPSFHRLMAHLETSPWIRRLQPTSGTSTFLDSVKVTVMGPGVGLRTRFDTYGVEVNNSSLTLMFEYPAHRIYTEPDPDSDDRLNRRSVRRRSRRLLLGGDAQFASWAQTTVDFPDLHSEQNPVLAKELQAARGRDYLACDLFKMPHHASKHGINLELMERVNAKYVLVSSTGGGGRYGFPHALAMDAAREARQATTSSQAARLTDHALGIHVTGAVLDDQAKTALGSIAVLVSPQPKRGMRIFRLMDDAGELIDLAAAREVIT</sequence>
<dbReference type="SUPFAM" id="SSF56281">
    <property type="entry name" value="Metallo-hydrolase/oxidoreductase"/>
    <property type="match status" value="1"/>
</dbReference>
<dbReference type="Pfam" id="PF00753">
    <property type="entry name" value="Lactamase_B"/>
    <property type="match status" value="1"/>
</dbReference>
<dbReference type="EMBL" id="QDGZ01000012">
    <property type="protein sequence ID" value="PVG80862.1"/>
    <property type="molecule type" value="Genomic_DNA"/>
</dbReference>
<name>A0A2T8F597_9ACTN</name>